<sequence length="80" mass="9096">MNQDFSTTESFKVCSKIITSSTVKNVSSLTRAFQSDPPHQFPHPVESFRSHHLNPQQWYPVVQPPELQRQPDPTPPPVEG</sequence>
<comment type="caution">
    <text evidence="2">The sequence shown here is derived from an EMBL/GenBank/DDBJ whole genome shotgun (WGS) entry which is preliminary data.</text>
</comment>
<keyword evidence="3" id="KW-1185">Reference proteome</keyword>
<organism evidence="2 3">
    <name type="scientific">Anisodus acutangulus</name>
    <dbReference type="NCBI Taxonomy" id="402998"/>
    <lineage>
        <taxon>Eukaryota</taxon>
        <taxon>Viridiplantae</taxon>
        <taxon>Streptophyta</taxon>
        <taxon>Embryophyta</taxon>
        <taxon>Tracheophyta</taxon>
        <taxon>Spermatophyta</taxon>
        <taxon>Magnoliopsida</taxon>
        <taxon>eudicotyledons</taxon>
        <taxon>Gunneridae</taxon>
        <taxon>Pentapetalae</taxon>
        <taxon>asterids</taxon>
        <taxon>lamiids</taxon>
        <taxon>Solanales</taxon>
        <taxon>Solanaceae</taxon>
        <taxon>Solanoideae</taxon>
        <taxon>Hyoscyameae</taxon>
        <taxon>Anisodus</taxon>
    </lineage>
</organism>
<dbReference type="Proteomes" id="UP001152561">
    <property type="component" value="Unassembled WGS sequence"/>
</dbReference>
<proteinExistence type="predicted"/>
<dbReference type="AlphaFoldDB" id="A0A9Q1LKJ9"/>
<name>A0A9Q1LKJ9_9SOLA</name>
<accession>A0A9Q1LKJ9</accession>
<evidence type="ECO:0000313" key="3">
    <source>
        <dbReference type="Proteomes" id="UP001152561"/>
    </source>
</evidence>
<reference evidence="3" key="1">
    <citation type="journal article" date="2023" name="Proc. Natl. Acad. Sci. U.S.A.">
        <title>Genomic and structural basis for evolution of tropane alkaloid biosynthesis.</title>
        <authorList>
            <person name="Wanga Y.-J."/>
            <person name="Taina T."/>
            <person name="Yua J.-Y."/>
            <person name="Lia J."/>
            <person name="Xua B."/>
            <person name="Chenc J."/>
            <person name="D'Auriad J.C."/>
            <person name="Huanga J.-P."/>
            <person name="Huanga S.-X."/>
        </authorList>
    </citation>
    <scope>NUCLEOTIDE SEQUENCE [LARGE SCALE GENOMIC DNA]</scope>
    <source>
        <strain evidence="3">cv. KIB-2019</strain>
    </source>
</reference>
<gene>
    <name evidence="2" type="ORF">K7X08_035135</name>
</gene>
<evidence type="ECO:0000256" key="1">
    <source>
        <dbReference type="SAM" id="MobiDB-lite"/>
    </source>
</evidence>
<evidence type="ECO:0000313" key="2">
    <source>
        <dbReference type="EMBL" id="KAJ8536734.1"/>
    </source>
</evidence>
<protein>
    <submittedName>
        <fullName evidence="2">Uncharacterized protein</fullName>
    </submittedName>
</protein>
<feature type="region of interest" description="Disordered" evidence="1">
    <location>
        <begin position="58"/>
        <end position="80"/>
    </location>
</feature>
<dbReference type="EMBL" id="JAJAGQ010000018">
    <property type="protein sequence ID" value="KAJ8536734.1"/>
    <property type="molecule type" value="Genomic_DNA"/>
</dbReference>